<evidence type="ECO:0000313" key="26">
    <source>
        <dbReference type="Proteomes" id="UP001166674"/>
    </source>
</evidence>
<keyword evidence="11 23" id="KW-0472">Membrane</keyword>
<feature type="transmembrane region" description="Helical" evidence="23">
    <location>
        <begin position="436"/>
        <end position="459"/>
    </location>
</feature>
<dbReference type="GO" id="GO:0050501">
    <property type="term" value="F:hyaluronan synthase activity"/>
    <property type="evidence" value="ECO:0007669"/>
    <property type="project" value="UniProtKB-EC"/>
</dbReference>
<keyword evidence="10 22" id="KW-0297">G-protein coupled receptor</keyword>
<dbReference type="PROSITE" id="PS00237">
    <property type="entry name" value="G_PROTEIN_RECEP_F1_1"/>
    <property type="match status" value="1"/>
</dbReference>
<comment type="subcellular location">
    <subcellularLocation>
        <location evidence="2">Membrane</location>
        <topology evidence="2">Multi-pass membrane protein</topology>
    </subcellularLocation>
</comment>
<feature type="transmembrane region" description="Helical" evidence="23">
    <location>
        <begin position="112"/>
        <end position="140"/>
    </location>
</feature>
<name>A0AA41T7E5_SCICA</name>
<evidence type="ECO:0000256" key="5">
    <source>
        <dbReference type="ARBA" id="ARBA00012207"/>
    </source>
</evidence>
<evidence type="ECO:0000256" key="3">
    <source>
        <dbReference type="ARBA" id="ARBA00004698"/>
    </source>
</evidence>
<dbReference type="GO" id="GO:0005886">
    <property type="term" value="C:plasma membrane"/>
    <property type="evidence" value="ECO:0007669"/>
    <property type="project" value="UniProtKB-ARBA"/>
</dbReference>
<dbReference type="InterPro" id="IPR029044">
    <property type="entry name" value="Nucleotide-diphossugar_trans"/>
</dbReference>
<feature type="transmembrane region" description="Helical" evidence="23">
    <location>
        <begin position="265"/>
        <end position="286"/>
    </location>
</feature>
<evidence type="ECO:0000256" key="17">
    <source>
        <dbReference type="ARBA" id="ARBA00048168"/>
    </source>
</evidence>
<keyword evidence="14 22" id="KW-0807">Transducer</keyword>
<evidence type="ECO:0000256" key="15">
    <source>
        <dbReference type="ARBA" id="ARBA00025736"/>
    </source>
</evidence>
<dbReference type="EMBL" id="JAATJV010443241">
    <property type="protein sequence ID" value="MBZ3890788.1"/>
    <property type="molecule type" value="Genomic_DNA"/>
</dbReference>
<dbReference type="PANTHER" id="PTHR22913">
    <property type="entry name" value="HYALURONAN SYNTHASE"/>
    <property type="match status" value="1"/>
</dbReference>
<keyword evidence="8 22" id="KW-0812">Transmembrane</keyword>
<evidence type="ECO:0000256" key="1">
    <source>
        <dbReference type="ARBA" id="ARBA00001946"/>
    </source>
</evidence>
<evidence type="ECO:0000256" key="8">
    <source>
        <dbReference type="ARBA" id="ARBA00022692"/>
    </source>
</evidence>
<feature type="transmembrane region" description="Helical" evidence="23">
    <location>
        <begin position="223"/>
        <end position="244"/>
    </location>
</feature>
<evidence type="ECO:0000256" key="18">
    <source>
        <dbReference type="ARBA" id="ARBA00057931"/>
    </source>
</evidence>
<evidence type="ECO:0000256" key="16">
    <source>
        <dbReference type="ARBA" id="ARBA00047709"/>
    </source>
</evidence>
<keyword evidence="13 22" id="KW-0675">Receptor</keyword>
<evidence type="ECO:0000256" key="12">
    <source>
        <dbReference type="ARBA" id="ARBA00023157"/>
    </source>
</evidence>
<dbReference type="SUPFAM" id="SSF81321">
    <property type="entry name" value="Family A G protein-coupled receptor-like"/>
    <property type="match status" value="1"/>
</dbReference>
<feature type="transmembrane region" description="Helical" evidence="23">
    <location>
        <begin position="406"/>
        <end position="424"/>
    </location>
</feature>
<comment type="similarity">
    <text evidence="4">Belongs to the NodC/HAS family.</text>
</comment>
<organism evidence="25 26">
    <name type="scientific">Sciurus carolinensis</name>
    <name type="common">Eastern gray squirrel</name>
    <dbReference type="NCBI Taxonomy" id="30640"/>
    <lineage>
        <taxon>Eukaryota</taxon>
        <taxon>Metazoa</taxon>
        <taxon>Chordata</taxon>
        <taxon>Craniata</taxon>
        <taxon>Vertebrata</taxon>
        <taxon>Euteleostomi</taxon>
        <taxon>Mammalia</taxon>
        <taxon>Eutheria</taxon>
        <taxon>Euarchontoglires</taxon>
        <taxon>Glires</taxon>
        <taxon>Rodentia</taxon>
        <taxon>Sciuromorpha</taxon>
        <taxon>Sciuridae</taxon>
        <taxon>Sciurinae</taxon>
        <taxon>Sciurini</taxon>
        <taxon>Sciurus</taxon>
    </lineage>
</organism>
<feature type="transmembrane region" description="Helical" evidence="23">
    <location>
        <begin position="81"/>
        <end position="100"/>
    </location>
</feature>
<keyword evidence="12" id="KW-1015">Disulfide bond</keyword>
<feature type="transmembrane region" description="Helical" evidence="23">
    <location>
        <begin position="46"/>
        <end position="69"/>
    </location>
</feature>
<evidence type="ECO:0000256" key="2">
    <source>
        <dbReference type="ARBA" id="ARBA00004141"/>
    </source>
</evidence>
<dbReference type="Pfam" id="PF13641">
    <property type="entry name" value="Glyco_tranf_2_3"/>
    <property type="match status" value="1"/>
</dbReference>
<dbReference type="PROSITE" id="PS50262">
    <property type="entry name" value="G_PROTEIN_RECEP_F1_2"/>
    <property type="match status" value="1"/>
</dbReference>
<dbReference type="PRINTS" id="PR00237">
    <property type="entry name" value="GPCRRHODOPSN"/>
</dbReference>
<feature type="transmembrane region" description="Helical" evidence="23">
    <location>
        <begin position="818"/>
        <end position="840"/>
    </location>
</feature>
<dbReference type="FunFam" id="3.90.550.10:FF:000108">
    <property type="entry name" value="hyaluronan synthase 1"/>
    <property type="match status" value="1"/>
</dbReference>
<feature type="transmembrane region" description="Helical" evidence="23">
    <location>
        <begin position="301"/>
        <end position="323"/>
    </location>
</feature>
<dbReference type="InterPro" id="IPR017452">
    <property type="entry name" value="GPCR_Rhodpsn_7TM"/>
</dbReference>
<evidence type="ECO:0000256" key="20">
    <source>
        <dbReference type="ARBA" id="ARBA00078093"/>
    </source>
</evidence>
<evidence type="ECO:0000256" key="19">
    <source>
        <dbReference type="ARBA" id="ARBA00070984"/>
    </source>
</evidence>
<dbReference type="EC" id="2.4.1.212" evidence="5"/>
<comment type="caution">
    <text evidence="25">The sequence shown here is derived from an EMBL/GenBank/DDBJ whole genome shotgun (WGS) entry which is preliminary data.</text>
</comment>
<dbReference type="AlphaFoldDB" id="A0AA41T7E5"/>
<evidence type="ECO:0000256" key="22">
    <source>
        <dbReference type="RuleBase" id="RU000688"/>
    </source>
</evidence>
<evidence type="ECO:0000313" key="25">
    <source>
        <dbReference type="EMBL" id="MBZ3890788.1"/>
    </source>
</evidence>
<dbReference type="InterPro" id="IPR000276">
    <property type="entry name" value="GPCR_Rhodpsn"/>
</dbReference>
<accession>A0AA41T7E5</accession>
<sequence>MEQLEGQNGFPPGAGGADRMQLNSSLPMNASAGVQAASAGYVVLDVFSYLVLAVTFVLGVLGNGLVIWVAGFRMTRTVTTICYLNLAVADFCFTSTLPFLTVSKAMGGHWPFGWFLCKFIFTIVDINLFGSVFLIALIALDRCICVLHPVWAQNHRTIGLAKRVILGPWICALLLTLPVIIRVTTVTMRGTGRTACTFDFSPWTRDPAEKMKVSVTMLTVRGIIRFVVGFSMPMSIVAVCYGLIATKIHKQGLIRSSRPLRVLSFVVAAFFLCWFPYQVVALIGTIRVRDLLRGMGSDLRVAVSVTSSLAFFNSCLNPMLYVFMGQDFRERLIHSLPASLERALSEDAAQPSSTATNSSSLPAEVELQAKSSVARLARPASLAQLQQDVPKPNAAARRCSGLARRVLTIAFALLILGLMTWAYAAGVPLASDRYGLLAFGLYGAFLSAHLVAQSLFAYLEHRRVAAAARRAAARGPLDAATARSVALTISAYQEDPAYLRQCLTSARALLYPRARLRVLMVVDGNRAEDLYMVDMFREVFADEDPATYVWDGNYHQPWEPAAAGAVGTGAYREVEAEDPGRLAVEALVRTRRCVCVAQRWGGKREVMYTAFKALGDSVDYVQVCDSDTRLDPLALLELVRVLDEDPRVGAVGGDVRILNPLDSWVSFLSSLRYWVAFNVERACQSYFHCVSCISGPLGLYRNNLLQQFLEAWYNQKFLGTHCTFGDDRHLTNRMLSMGYATKYTSRSRCYSETPSSFLRWLSQQTRWSKSYFREWLYNALWWHRHHAWMTYEAVVSGLFPFFVAATVLRLFYAGRPWALLWVLLCVQGVALAKAAFAAWLRGCLRMVLLSLYAPLYMCGLLPAKFLALVTMNQSGWGTSGRRKLAANYVPLLPLALWALLLLGGLVRSVAQEARADWCSPSRVAEAYHLAAGAGAYLGYWVVMLTLYWVGVRRLCRRRSGGYRVQV</sequence>
<keyword evidence="6" id="KW-0328">Glycosyltransferase</keyword>
<evidence type="ECO:0000256" key="7">
    <source>
        <dbReference type="ARBA" id="ARBA00022679"/>
    </source>
</evidence>
<proteinExistence type="inferred from homology"/>
<dbReference type="GO" id="GO:0004930">
    <property type="term" value="F:G protein-coupled receptor activity"/>
    <property type="evidence" value="ECO:0007669"/>
    <property type="project" value="UniProtKB-KW"/>
</dbReference>
<dbReference type="GO" id="GO:0005737">
    <property type="term" value="C:cytoplasm"/>
    <property type="evidence" value="ECO:0007669"/>
    <property type="project" value="UniProtKB-ARBA"/>
</dbReference>
<evidence type="ECO:0000256" key="9">
    <source>
        <dbReference type="ARBA" id="ARBA00022989"/>
    </source>
</evidence>
<comment type="catalytic activity">
    <reaction evidence="16">
        <text>[hyaluronan](n) + UDP-N-acetyl-alpha-D-glucosamine = N-acetyl-beta-D-glucosaminyl-(1-&gt;4)-[hyaluronan](n) + UDP + H(+)</text>
        <dbReference type="Rhea" id="RHEA:20465"/>
        <dbReference type="Rhea" id="RHEA-COMP:12583"/>
        <dbReference type="Rhea" id="RHEA-COMP:12585"/>
        <dbReference type="ChEBI" id="CHEBI:15378"/>
        <dbReference type="ChEBI" id="CHEBI:57705"/>
        <dbReference type="ChEBI" id="CHEBI:58223"/>
        <dbReference type="ChEBI" id="CHEBI:132153"/>
        <dbReference type="ChEBI" id="CHEBI:132154"/>
        <dbReference type="EC" id="2.4.1.212"/>
    </reaction>
</comment>
<comment type="pathway">
    <text evidence="3">Glycan biosynthesis; hyaluronan biosynthesis.</text>
</comment>
<dbReference type="Proteomes" id="UP001166674">
    <property type="component" value="Unassembled WGS sequence"/>
</dbReference>
<evidence type="ECO:0000256" key="6">
    <source>
        <dbReference type="ARBA" id="ARBA00022676"/>
    </source>
</evidence>
<evidence type="ECO:0000256" key="13">
    <source>
        <dbReference type="ARBA" id="ARBA00023170"/>
    </source>
</evidence>
<dbReference type="Gene3D" id="3.90.550.10">
    <property type="entry name" value="Spore Coat Polysaccharide Biosynthesis Protein SpsA, Chain A"/>
    <property type="match status" value="1"/>
</dbReference>
<protein>
    <recommendedName>
        <fullName evidence="19">Hyaluronan synthase 1</fullName>
        <ecNumber evidence="5">2.4.1.212</ecNumber>
    </recommendedName>
    <alternativeName>
        <fullName evidence="20">Hyaluronate synthase 1</fullName>
    </alternativeName>
    <alternativeName>
        <fullName evidence="21">Hyaluronic acid synthase 1</fullName>
    </alternativeName>
</protein>
<feature type="transmembrane region" description="Helical" evidence="23">
    <location>
        <begin position="927"/>
        <end position="949"/>
    </location>
</feature>
<dbReference type="FunFam" id="1.20.1070.10:FF:000034">
    <property type="entry name" value="G-protein coupled receptor 1"/>
    <property type="match status" value="1"/>
</dbReference>
<dbReference type="Pfam" id="PF00001">
    <property type="entry name" value="7tm_1"/>
    <property type="match status" value="1"/>
</dbReference>
<evidence type="ECO:0000256" key="23">
    <source>
        <dbReference type="SAM" id="Phobius"/>
    </source>
</evidence>
<comment type="catalytic activity">
    <reaction evidence="17">
        <text>N-acetyl-beta-D-glucosaminyl-(1-&gt;4)-[hyaluronan](n) + UDP-alpha-D-glucuronate = [hyaluronan](n+1) + UDP + H(+)</text>
        <dbReference type="Rhea" id="RHEA:12528"/>
        <dbReference type="Rhea" id="RHEA-COMP:12585"/>
        <dbReference type="Rhea" id="RHEA-COMP:12587"/>
        <dbReference type="ChEBI" id="CHEBI:15378"/>
        <dbReference type="ChEBI" id="CHEBI:58052"/>
        <dbReference type="ChEBI" id="CHEBI:58223"/>
        <dbReference type="ChEBI" id="CHEBI:132153"/>
        <dbReference type="ChEBI" id="CHEBI:132154"/>
        <dbReference type="EC" id="2.4.1.212"/>
    </reaction>
</comment>
<dbReference type="PANTHER" id="PTHR22913:SF4">
    <property type="entry name" value="HYALURONAN SYNTHASE 1"/>
    <property type="match status" value="1"/>
</dbReference>
<evidence type="ECO:0000256" key="21">
    <source>
        <dbReference type="ARBA" id="ARBA00080484"/>
    </source>
</evidence>
<evidence type="ECO:0000256" key="11">
    <source>
        <dbReference type="ARBA" id="ARBA00023136"/>
    </source>
</evidence>
<dbReference type="GO" id="GO:0085029">
    <property type="term" value="P:extracellular matrix assembly"/>
    <property type="evidence" value="ECO:0007669"/>
    <property type="project" value="TreeGrafter"/>
</dbReference>
<gene>
    <name evidence="25" type="ORF">SUZIE_209710</name>
</gene>
<keyword evidence="7" id="KW-0808">Transferase</keyword>
<comment type="similarity">
    <text evidence="15">Belongs to the chemokine-like receptor (CMKLR) family.</text>
</comment>
<dbReference type="Gene3D" id="1.20.1070.10">
    <property type="entry name" value="Rhodopsin 7-helix transmembrane proteins"/>
    <property type="match status" value="1"/>
</dbReference>
<comment type="function">
    <text evidence="18">Catalyzes the addition of GlcNAc or GlcUA monosaccharides to the nascent hyaluronan polymer. Therefore, it is essential to hyaluronan synthesis a major component of most extracellular matrices that has a structural role in tissues architectures and regulates cell adhesion, migration and differentiation. This is one of the isozymes catalyzing that reaction. Also able to catalyze the synthesis of chito-oligosaccharide depending on the substrate.</text>
</comment>
<keyword evidence="26" id="KW-1185">Reference proteome</keyword>
<feature type="transmembrane region" description="Helical" evidence="23">
    <location>
        <begin position="888"/>
        <end position="906"/>
    </location>
</feature>
<comment type="similarity">
    <text evidence="22">Belongs to the G-protein coupled receptor 1 family.</text>
</comment>
<evidence type="ECO:0000256" key="10">
    <source>
        <dbReference type="ARBA" id="ARBA00023040"/>
    </source>
</evidence>
<feature type="transmembrane region" description="Helical" evidence="23">
    <location>
        <begin position="793"/>
        <end position="812"/>
    </location>
</feature>
<comment type="cofactor">
    <cofactor evidence="1">
        <name>Mg(2+)</name>
        <dbReference type="ChEBI" id="CHEBI:18420"/>
    </cofactor>
</comment>
<feature type="transmembrane region" description="Helical" evidence="23">
    <location>
        <begin position="847"/>
        <end position="868"/>
    </location>
</feature>
<evidence type="ECO:0000259" key="24">
    <source>
        <dbReference type="PROSITE" id="PS50262"/>
    </source>
</evidence>
<reference evidence="25" key="1">
    <citation type="submission" date="2020-03" db="EMBL/GenBank/DDBJ databases">
        <title>Studies in the Genomics of Life Span.</title>
        <authorList>
            <person name="Glass D."/>
        </authorList>
    </citation>
    <scope>NUCLEOTIDE SEQUENCE</scope>
    <source>
        <strain evidence="25">SUZIE</strain>
        <tissue evidence="25">Muscle</tissue>
    </source>
</reference>
<evidence type="ECO:0000256" key="14">
    <source>
        <dbReference type="ARBA" id="ARBA00023224"/>
    </source>
</evidence>
<evidence type="ECO:0000256" key="4">
    <source>
        <dbReference type="ARBA" id="ARBA00006782"/>
    </source>
</evidence>
<dbReference type="PRINTS" id="PR00526">
    <property type="entry name" value="FMETLEUPHER"/>
</dbReference>
<dbReference type="SUPFAM" id="SSF53448">
    <property type="entry name" value="Nucleotide-diphospho-sugar transferases"/>
    <property type="match status" value="1"/>
</dbReference>
<keyword evidence="9 23" id="KW-1133">Transmembrane helix</keyword>
<feature type="domain" description="G-protein coupled receptors family 1 profile" evidence="24">
    <location>
        <begin position="62"/>
        <end position="321"/>
    </location>
</feature>
<dbReference type="GO" id="GO:0030213">
    <property type="term" value="P:hyaluronan biosynthetic process"/>
    <property type="evidence" value="ECO:0007669"/>
    <property type="project" value="TreeGrafter"/>
</dbReference>
<feature type="transmembrane region" description="Helical" evidence="23">
    <location>
        <begin position="160"/>
        <end position="181"/>
    </location>
</feature>